<dbReference type="InterPro" id="IPR007759">
    <property type="entry name" value="Asxl_HARE-HTH"/>
</dbReference>
<name>A0AAW1S0U9_9CHLO</name>
<gene>
    <name evidence="3" type="ORF">WJX81_004858</name>
</gene>
<evidence type="ECO:0000256" key="1">
    <source>
        <dbReference type="ARBA" id="ARBA00023163"/>
    </source>
</evidence>
<reference evidence="3 4" key="1">
    <citation type="journal article" date="2024" name="Nat. Commun.">
        <title>Phylogenomics reveals the evolutionary origins of lichenization in chlorophyte algae.</title>
        <authorList>
            <person name="Puginier C."/>
            <person name="Libourel C."/>
            <person name="Otte J."/>
            <person name="Skaloud P."/>
            <person name="Haon M."/>
            <person name="Grisel S."/>
            <person name="Petersen M."/>
            <person name="Berrin J.G."/>
            <person name="Delaux P.M."/>
            <person name="Dal Grande F."/>
            <person name="Keller J."/>
        </authorList>
    </citation>
    <scope>NUCLEOTIDE SEQUENCE [LARGE SCALE GENOMIC DNA]</scope>
    <source>
        <strain evidence="3 4">SAG 245.80</strain>
    </source>
</reference>
<evidence type="ECO:0000313" key="4">
    <source>
        <dbReference type="Proteomes" id="UP001445335"/>
    </source>
</evidence>
<dbReference type="PROSITE" id="PS51913">
    <property type="entry name" value="HTH_HARE"/>
    <property type="match status" value="1"/>
</dbReference>
<keyword evidence="4" id="KW-1185">Reference proteome</keyword>
<comment type="caution">
    <text evidence="3">The sequence shown here is derived from an EMBL/GenBank/DDBJ whole genome shotgun (WGS) entry which is preliminary data.</text>
</comment>
<protein>
    <recommendedName>
        <fullName evidence="2">HTH HARE-type domain-containing protein</fullName>
    </recommendedName>
</protein>
<feature type="domain" description="HTH HARE-type" evidence="2">
    <location>
        <begin position="65"/>
        <end position="138"/>
    </location>
</feature>
<dbReference type="AlphaFoldDB" id="A0AAW1S0U9"/>
<keyword evidence="1" id="KW-0804">Transcription</keyword>
<sequence>MTKATRLASAGQEFGFSRDFGHETCAPPAAEDEPASTPVGCGGLPQPAVARSGAELALPIGMALDSGMGVAYRVLAQTNQCLSGEEILWRVQEEGIRQACGVTPFASLCAALNTDIRNKGSASVLTRPEPNTRNLMARLAGSHAFSKAFVAELASGNAASRGVMTELAGSAVFAGALAAHLARGAPSGRVVLDALAGNPTIVRAVARELTCGNPRSRAFTEQLAGSEELLGRLASPAFVDRVAVPVFKQLTACPPFARNVAAALGAPGALPGAPAAEASGLAGVAAAGPSAPAVLARRAAWPRAPAVLSRTRVLK</sequence>
<evidence type="ECO:0000259" key="2">
    <source>
        <dbReference type="PROSITE" id="PS51913"/>
    </source>
</evidence>
<accession>A0AAW1S0U9</accession>
<organism evidence="3 4">
    <name type="scientific">Elliptochloris bilobata</name>
    <dbReference type="NCBI Taxonomy" id="381761"/>
    <lineage>
        <taxon>Eukaryota</taxon>
        <taxon>Viridiplantae</taxon>
        <taxon>Chlorophyta</taxon>
        <taxon>core chlorophytes</taxon>
        <taxon>Trebouxiophyceae</taxon>
        <taxon>Trebouxiophyceae incertae sedis</taxon>
        <taxon>Elliptochloris clade</taxon>
        <taxon>Elliptochloris</taxon>
    </lineage>
</organism>
<dbReference type="GO" id="GO:0006355">
    <property type="term" value="P:regulation of DNA-templated transcription"/>
    <property type="evidence" value="ECO:0007669"/>
    <property type="project" value="InterPro"/>
</dbReference>
<dbReference type="Proteomes" id="UP001445335">
    <property type="component" value="Unassembled WGS sequence"/>
</dbReference>
<evidence type="ECO:0000313" key="3">
    <source>
        <dbReference type="EMBL" id="KAK9839674.1"/>
    </source>
</evidence>
<dbReference type="Pfam" id="PF05066">
    <property type="entry name" value="HARE-HTH"/>
    <property type="match status" value="1"/>
</dbReference>
<dbReference type="EMBL" id="JALJOU010000015">
    <property type="protein sequence ID" value="KAK9839674.1"/>
    <property type="molecule type" value="Genomic_DNA"/>
</dbReference>
<proteinExistence type="predicted"/>